<dbReference type="InterPro" id="IPR023382">
    <property type="entry name" value="MnmA-like_central_sf"/>
</dbReference>
<dbReference type="GO" id="GO:0005524">
    <property type="term" value="F:ATP binding"/>
    <property type="evidence" value="ECO:0007669"/>
    <property type="project" value="UniProtKB-KW"/>
</dbReference>
<dbReference type="InterPro" id="IPR046884">
    <property type="entry name" value="MnmA-like_central"/>
</dbReference>
<comment type="function">
    <text evidence="9">Catalyzes the 2-thiolation of uridine at the wobble position (U34) of tRNA, leading to the formation of s(2)U34.</text>
</comment>
<feature type="binding site" evidence="9">
    <location>
        <position position="36"/>
    </location>
    <ligand>
        <name>ATP</name>
        <dbReference type="ChEBI" id="CHEBI:30616"/>
    </ligand>
</feature>
<evidence type="ECO:0000256" key="9">
    <source>
        <dbReference type="HAMAP-Rule" id="MF_00144"/>
    </source>
</evidence>
<dbReference type="Pfam" id="PF03054">
    <property type="entry name" value="tRNA_Me_trans"/>
    <property type="match status" value="1"/>
</dbReference>
<protein>
    <recommendedName>
        <fullName evidence="9">tRNA-specific 2-thiouridylase MnmA</fullName>
        <ecNumber evidence="9">2.8.1.13</ecNumber>
    </recommendedName>
</protein>
<feature type="binding site" evidence="9">
    <location>
        <position position="122"/>
    </location>
    <ligand>
        <name>ATP</name>
        <dbReference type="ChEBI" id="CHEBI:30616"/>
    </ligand>
</feature>
<sequence length="358" mass="39433">MNCSQAVVTGISGGVDSAVAACLLHRQGYRVIGINIRILDTPADNPSLQPSRLVISDHPDFQIPVFSLNLSAKFFDTVIRYFRDDYLSGRTPNPCMVCNKTIKWYGLLEAARMLEAEMIATGHYARTSFSDSRYRLMKGCDPEKDQSYFLWMLSQADLSKTLLPLGALTKPEVRELARTFGVRAAEKKESQEICFVPDDDYCSYLKNSIPGLEKKVAGGEIVDADGNVLGHHRGYPFYTIGQRRGLGISAPEPLYVTGLDASRNRIRVGGKADLECRALTASGLNWIGIEAPSSPFETAARIRYRDRESPCTVEPIGGNKATVTFETPKHGVTPGQAVVFYRSDEVLGGGFIDQTHQP</sequence>
<keyword evidence="7" id="KW-1015">Disulfide bond</keyword>
<dbReference type="EMBL" id="LMBR01000165">
    <property type="protein sequence ID" value="KUL25227.1"/>
    <property type="molecule type" value="Genomic_DNA"/>
</dbReference>
<organism evidence="12 13">
    <name type="scientific">Chlorobium limicola</name>
    <dbReference type="NCBI Taxonomy" id="1092"/>
    <lineage>
        <taxon>Bacteria</taxon>
        <taxon>Pseudomonadati</taxon>
        <taxon>Chlorobiota</taxon>
        <taxon>Chlorobiia</taxon>
        <taxon>Chlorobiales</taxon>
        <taxon>Chlorobiaceae</taxon>
        <taxon>Chlorobium/Pelodictyon group</taxon>
        <taxon>Chlorobium</taxon>
    </lineage>
</organism>
<dbReference type="Gene3D" id="2.40.30.10">
    <property type="entry name" value="Translation factors"/>
    <property type="match status" value="1"/>
</dbReference>
<comment type="subcellular location">
    <subcellularLocation>
        <location evidence="9">Cytoplasm</location>
    </subcellularLocation>
</comment>
<dbReference type="GO" id="GO:0103016">
    <property type="term" value="F:tRNA-uridine 2-sulfurtransferase activity"/>
    <property type="evidence" value="ECO:0007669"/>
    <property type="project" value="UniProtKB-EC"/>
</dbReference>
<dbReference type="AlphaFoldDB" id="A0A124G891"/>
<dbReference type="Gene3D" id="3.40.50.620">
    <property type="entry name" value="HUPs"/>
    <property type="match status" value="1"/>
</dbReference>
<evidence type="ECO:0000256" key="3">
    <source>
        <dbReference type="ARBA" id="ARBA00022694"/>
    </source>
</evidence>
<feature type="binding site" evidence="9">
    <location>
        <begin position="10"/>
        <end position="17"/>
    </location>
    <ligand>
        <name>ATP</name>
        <dbReference type="ChEBI" id="CHEBI:30616"/>
    </ligand>
</feature>
<gene>
    <name evidence="9" type="primary">mnmA</name>
    <name evidence="12" type="ORF">ASB62_06685</name>
</gene>
<accession>A0A124G891</accession>
<dbReference type="FunFam" id="2.30.30.280:FF:000001">
    <property type="entry name" value="tRNA-specific 2-thiouridylase MnmA"/>
    <property type="match status" value="1"/>
</dbReference>
<dbReference type="RefSeq" id="WP_059139172.1">
    <property type="nucleotide sequence ID" value="NZ_LMBR01000165.1"/>
</dbReference>
<dbReference type="InterPro" id="IPR004506">
    <property type="entry name" value="MnmA-like"/>
</dbReference>
<evidence type="ECO:0000256" key="4">
    <source>
        <dbReference type="ARBA" id="ARBA00022741"/>
    </source>
</evidence>
<dbReference type="PANTHER" id="PTHR11933:SF5">
    <property type="entry name" value="MITOCHONDRIAL TRNA-SPECIFIC 2-THIOURIDYLASE 1"/>
    <property type="match status" value="1"/>
</dbReference>
<keyword evidence="3 9" id="KW-0819">tRNA processing</keyword>
<evidence type="ECO:0000256" key="7">
    <source>
        <dbReference type="ARBA" id="ARBA00023157"/>
    </source>
</evidence>
<dbReference type="SUPFAM" id="SSF52402">
    <property type="entry name" value="Adenine nucleotide alpha hydrolases-like"/>
    <property type="match status" value="1"/>
</dbReference>
<evidence type="ECO:0000256" key="8">
    <source>
        <dbReference type="ARBA" id="ARBA00051542"/>
    </source>
</evidence>
<evidence type="ECO:0000313" key="12">
    <source>
        <dbReference type="EMBL" id="KUL25227.1"/>
    </source>
</evidence>
<comment type="caution">
    <text evidence="9">Lacks conserved residue(s) required for the propagation of feature annotation.</text>
</comment>
<dbReference type="GO" id="GO:0002143">
    <property type="term" value="P:tRNA wobble position uridine thiolation"/>
    <property type="evidence" value="ECO:0007669"/>
    <property type="project" value="TreeGrafter"/>
</dbReference>
<comment type="catalytic activity">
    <reaction evidence="8 9">
        <text>S-sulfanyl-L-cysteinyl-[protein] + uridine(34) in tRNA + AH2 + ATP = 2-thiouridine(34) in tRNA + L-cysteinyl-[protein] + A + AMP + diphosphate + H(+)</text>
        <dbReference type="Rhea" id="RHEA:47032"/>
        <dbReference type="Rhea" id="RHEA-COMP:10131"/>
        <dbReference type="Rhea" id="RHEA-COMP:11726"/>
        <dbReference type="Rhea" id="RHEA-COMP:11727"/>
        <dbReference type="Rhea" id="RHEA-COMP:11728"/>
        <dbReference type="ChEBI" id="CHEBI:13193"/>
        <dbReference type="ChEBI" id="CHEBI:15378"/>
        <dbReference type="ChEBI" id="CHEBI:17499"/>
        <dbReference type="ChEBI" id="CHEBI:29950"/>
        <dbReference type="ChEBI" id="CHEBI:30616"/>
        <dbReference type="ChEBI" id="CHEBI:33019"/>
        <dbReference type="ChEBI" id="CHEBI:61963"/>
        <dbReference type="ChEBI" id="CHEBI:65315"/>
        <dbReference type="ChEBI" id="CHEBI:87170"/>
        <dbReference type="ChEBI" id="CHEBI:456215"/>
        <dbReference type="EC" id="2.8.1.13"/>
    </reaction>
</comment>
<dbReference type="CDD" id="cd01998">
    <property type="entry name" value="MnmA_TRMU-like"/>
    <property type="match status" value="1"/>
</dbReference>
<dbReference type="Pfam" id="PF20259">
    <property type="entry name" value="tRNA_Me_trans_M"/>
    <property type="match status" value="1"/>
</dbReference>
<dbReference type="InterPro" id="IPR046885">
    <property type="entry name" value="MnmA-like_C"/>
</dbReference>
<comment type="similarity">
    <text evidence="9">Belongs to the MnmA/TRMU family.</text>
</comment>
<dbReference type="GO" id="GO:0000049">
    <property type="term" value="F:tRNA binding"/>
    <property type="evidence" value="ECO:0007669"/>
    <property type="project" value="UniProtKB-KW"/>
</dbReference>
<keyword evidence="5 9" id="KW-0067">ATP-binding</keyword>
<dbReference type="InterPro" id="IPR014729">
    <property type="entry name" value="Rossmann-like_a/b/a_fold"/>
</dbReference>
<keyword evidence="4 9" id="KW-0547">Nucleotide-binding</keyword>
<feature type="site" description="Interaction with tRNA" evidence="9">
    <location>
        <position position="336"/>
    </location>
</feature>
<evidence type="ECO:0000256" key="2">
    <source>
        <dbReference type="ARBA" id="ARBA00022679"/>
    </source>
</evidence>
<feature type="region of interest" description="Interaction with tRNA" evidence="9">
    <location>
        <begin position="303"/>
        <end position="304"/>
    </location>
</feature>
<comment type="caution">
    <text evidence="12">The sequence shown here is derived from an EMBL/GenBank/DDBJ whole genome shotgun (WGS) entry which is preliminary data.</text>
</comment>
<feature type="active site" description="Nucleophile" evidence="9">
    <location>
        <position position="98"/>
    </location>
</feature>
<dbReference type="GO" id="GO:0005737">
    <property type="term" value="C:cytoplasm"/>
    <property type="evidence" value="ECO:0007669"/>
    <property type="project" value="UniProtKB-SubCell"/>
</dbReference>
<evidence type="ECO:0000259" key="11">
    <source>
        <dbReference type="Pfam" id="PF20259"/>
    </source>
</evidence>
<feature type="domain" description="tRNA-specific 2-thiouridylase MnmA-like central" evidence="11">
    <location>
        <begin position="217"/>
        <end position="269"/>
    </location>
</feature>
<keyword evidence="9" id="KW-0963">Cytoplasm</keyword>
<feature type="site" description="Interaction with tRNA" evidence="9">
    <location>
        <position position="123"/>
    </location>
</feature>
<dbReference type="Proteomes" id="UP000053937">
    <property type="component" value="Unassembled WGS sequence"/>
</dbReference>
<evidence type="ECO:0000256" key="5">
    <source>
        <dbReference type="ARBA" id="ARBA00022840"/>
    </source>
</evidence>
<dbReference type="OrthoDB" id="9800696at2"/>
<name>A0A124G891_CHLLI</name>
<feature type="domain" description="tRNA-specific 2-thiouridylase MnmA-like C-terminal" evidence="10">
    <location>
        <begin position="277"/>
        <end position="352"/>
    </location>
</feature>
<evidence type="ECO:0000259" key="10">
    <source>
        <dbReference type="Pfam" id="PF20258"/>
    </source>
</evidence>
<dbReference type="Gene3D" id="2.30.30.280">
    <property type="entry name" value="Adenine nucleotide alpha hydrolases-like domains"/>
    <property type="match status" value="1"/>
</dbReference>
<evidence type="ECO:0000313" key="13">
    <source>
        <dbReference type="Proteomes" id="UP000053937"/>
    </source>
</evidence>
<dbReference type="Pfam" id="PF20258">
    <property type="entry name" value="tRNA_Me_trans_C"/>
    <property type="match status" value="1"/>
</dbReference>
<evidence type="ECO:0000256" key="6">
    <source>
        <dbReference type="ARBA" id="ARBA00022884"/>
    </source>
</evidence>
<keyword evidence="6 9" id="KW-0694">RNA-binding</keyword>
<keyword evidence="13" id="KW-1185">Reference proteome</keyword>
<evidence type="ECO:0000256" key="1">
    <source>
        <dbReference type="ARBA" id="ARBA00022555"/>
    </source>
</evidence>
<keyword evidence="2 9" id="KW-0808">Transferase</keyword>
<dbReference type="NCBIfam" id="TIGR00420">
    <property type="entry name" value="trmU"/>
    <property type="match status" value="1"/>
</dbReference>
<dbReference type="NCBIfam" id="NF001138">
    <property type="entry name" value="PRK00143.1"/>
    <property type="match status" value="1"/>
</dbReference>
<dbReference type="EC" id="2.8.1.13" evidence="9"/>
<keyword evidence="1 9" id="KW-0820">tRNA-binding</keyword>
<reference evidence="12 13" key="1">
    <citation type="submission" date="2015-10" db="EMBL/GenBank/DDBJ databases">
        <title>Draft Genome Sequence of Chlorobium limicola strain Frasassi Growing under Artificial Lighting in the Frasassi Cave System.</title>
        <authorList>
            <person name="Mansor M."/>
            <person name="Macalady J."/>
        </authorList>
    </citation>
    <scope>NUCLEOTIDE SEQUENCE [LARGE SCALE GENOMIC DNA]</scope>
    <source>
        <strain evidence="12 13">Frasassi</strain>
    </source>
</reference>
<proteinExistence type="inferred from homology"/>
<feature type="region of interest" description="Interaction with tRNA" evidence="9">
    <location>
        <begin position="144"/>
        <end position="146"/>
    </location>
</feature>
<feature type="active site" description="Cysteine persulfide intermediate" evidence="9">
    <location>
        <position position="194"/>
    </location>
</feature>
<dbReference type="HAMAP" id="MF_00144">
    <property type="entry name" value="tRNA_thiouridyl_MnmA"/>
    <property type="match status" value="1"/>
</dbReference>
<dbReference type="PANTHER" id="PTHR11933">
    <property type="entry name" value="TRNA 5-METHYLAMINOMETHYL-2-THIOURIDYLATE -METHYLTRANSFERASE"/>
    <property type="match status" value="1"/>
</dbReference>